<dbReference type="GeneID" id="103540119"/>
<dbReference type="Proteomes" id="UP001652662">
    <property type="component" value="Chromosome 22"/>
</dbReference>
<keyword evidence="2 7" id="KW-0812">Transmembrane</keyword>
<evidence type="ECO:0000256" key="2">
    <source>
        <dbReference type="ARBA" id="ARBA00022692"/>
    </source>
</evidence>
<reference evidence="10" key="1">
    <citation type="submission" date="2025-08" db="UniProtKB">
        <authorList>
            <consortium name="RefSeq"/>
        </authorList>
    </citation>
    <scope>IDENTIFICATION</scope>
    <source>
        <tissue evidence="10">Blood</tissue>
    </source>
</reference>
<protein>
    <submittedName>
        <fullName evidence="10">Spermatogenesis-associated protein 31D1-like</fullName>
    </submittedName>
</protein>
<proteinExistence type="inferred from homology"/>
<keyword evidence="4 7" id="KW-0472">Membrane</keyword>
<dbReference type="PANTHER" id="PTHR21859">
    <property type="entry name" value="ACROSOME-SPECIFIC PROTEIN"/>
    <property type="match status" value="1"/>
</dbReference>
<keyword evidence="9" id="KW-1185">Reference proteome</keyword>
<evidence type="ECO:0000256" key="3">
    <source>
        <dbReference type="ARBA" id="ARBA00022989"/>
    </source>
</evidence>
<dbReference type="Pfam" id="PF15371">
    <property type="entry name" value="DUF4599"/>
    <property type="match status" value="1"/>
</dbReference>
<keyword evidence="3 7" id="KW-1133">Transmembrane helix</keyword>
<evidence type="ECO:0000256" key="6">
    <source>
        <dbReference type="SAM" id="MobiDB-lite"/>
    </source>
</evidence>
<feature type="transmembrane region" description="Helical" evidence="7">
    <location>
        <begin position="35"/>
        <end position="57"/>
    </location>
</feature>
<sequence length="194" mass="21909">MEFSQWNVLSFLNCPFELCLNCGSALLDTDPNLTILWWLLLLLLCYLVGIPSLPTFWKAKDFQKHQGRARRRKGGTSRGWRYYERETEEKRKLISILKSPLGQHHDTIHFRQLLCPDPFCEVCNSATAEVNRLLFLEEMEDDTSSVSSAVSTASVTESSFTLSSAFSEVPPGGRTPAPLPEPSLPRPPLSHLTQ</sequence>
<organism evidence="9 10">
    <name type="scientific">Equus przewalskii</name>
    <name type="common">Przewalski's horse</name>
    <name type="synonym">Equus caballus przewalskii</name>
    <dbReference type="NCBI Taxonomy" id="9798"/>
    <lineage>
        <taxon>Eukaryota</taxon>
        <taxon>Metazoa</taxon>
        <taxon>Chordata</taxon>
        <taxon>Craniata</taxon>
        <taxon>Vertebrata</taxon>
        <taxon>Euteleostomi</taxon>
        <taxon>Mammalia</taxon>
        <taxon>Eutheria</taxon>
        <taxon>Laurasiatheria</taxon>
        <taxon>Perissodactyla</taxon>
        <taxon>Equidae</taxon>
        <taxon>Equus</taxon>
    </lineage>
</organism>
<gene>
    <name evidence="10" type="primary">LOC103540119</name>
</gene>
<evidence type="ECO:0000256" key="4">
    <source>
        <dbReference type="ARBA" id="ARBA00023136"/>
    </source>
</evidence>
<name>A0ABM2E9W9_EQUPR</name>
<evidence type="ECO:0000259" key="8">
    <source>
        <dbReference type="Pfam" id="PF15371"/>
    </source>
</evidence>
<evidence type="ECO:0000256" key="7">
    <source>
        <dbReference type="SAM" id="Phobius"/>
    </source>
</evidence>
<evidence type="ECO:0000313" key="9">
    <source>
        <dbReference type="Proteomes" id="UP001652662"/>
    </source>
</evidence>
<feature type="domain" description="SPATA31-like" evidence="8">
    <location>
        <begin position="69"/>
        <end position="153"/>
    </location>
</feature>
<evidence type="ECO:0000256" key="5">
    <source>
        <dbReference type="ARBA" id="ARBA00035009"/>
    </source>
</evidence>
<comment type="similarity">
    <text evidence="5">Belongs to the SPATA31 family.</text>
</comment>
<dbReference type="RefSeq" id="XP_008504857.1">
    <property type="nucleotide sequence ID" value="XM_008506635.2"/>
</dbReference>
<comment type="subcellular location">
    <subcellularLocation>
        <location evidence="1">Membrane</location>
        <topology evidence="1">Single-pass membrane protein</topology>
    </subcellularLocation>
</comment>
<feature type="region of interest" description="Disordered" evidence="6">
    <location>
        <begin position="157"/>
        <end position="194"/>
    </location>
</feature>
<evidence type="ECO:0000313" key="10">
    <source>
        <dbReference type="RefSeq" id="XP_008504857.1"/>
    </source>
</evidence>
<dbReference type="InterPro" id="IPR027970">
    <property type="entry name" value="SPATA31-like"/>
</dbReference>
<feature type="compositionally biased region" description="Pro residues" evidence="6">
    <location>
        <begin position="177"/>
        <end position="188"/>
    </location>
</feature>
<accession>A0ABM2E9W9</accession>
<evidence type="ECO:0000256" key="1">
    <source>
        <dbReference type="ARBA" id="ARBA00004167"/>
    </source>
</evidence>
<dbReference type="PANTHER" id="PTHR21859:SF12">
    <property type="entry name" value="SPERMATOGENESIS-ASSOCIATED PROTEIN 31D1"/>
    <property type="match status" value="1"/>
</dbReference>